<evidence type="ECO:0000313" key="1">
    <source>
        <dbReference type="EMBL" id="KOB87539.1"/>
    </source>
</evidence>
<dbReference type="OrthoDB" id="10261640at2759"/>
<sequence>MSSSHDGYTNIYDIRLNNLPVYTFQSNEKSKILSSTWFYNDEHNCVVNAEENNLVLHIF</sequence>
<proteinExistence type="predicted"/>
<name>A0A0L7M3Y0_PLAF4</name>
<reference evidence="2" key="2">
    <citation type="submission" date="2006-09" db="EMBL/GenBank/DDBJ databases">
        <title>The genome sequence of Plasmodium falciparum Dd2.</title>
        <authorList>
            <consortium name="The Broad Institute Genome Sequencing Platform"/>
            <person name="Birren B."/>
            <person name="Lander E."/>
            <person name="Galagan J."/>
            <person name="Nusbaum C."/>
            <person name="Devon K."/>
            <person name="Henn M."/>
            <person name="Jaffe D."/>
            <person name="Butler J."/>
            <person name="Alvarez P."/>
            <person name="Gnerre S."/>
            <person name="Grabherr M."/>
            <person name="Kleber M."/>
            <person name="Mauceli E."/>
            <person name="Brockman W."/>
            <person name="MacCallum I.A."/>
            <person name="Rounsley S."/>
            <person name="Young S."/>
            <person name="LaButti K."/>
            <person name="Pushparaj V."/>
            <person name="DeCaprio D."/>
            <person name="Crawford M."/>
            <person name="Koehrsen M."/>
            <person name="Engels R."/>
            <person name="Montgomery P."/>
            <person name="Pearson M."/>
            <person name="Howarth C."/>
            <person name="Larson L."/>
            <person name="Luoma S."/>
            <person name="White J."/>
            <person name="Kodira C."/>
            <person name="Zeng Q."/>
            <person name="O'Leary S."/>
            <person name="Yandava C."/>
            <person name="Alvarado L."/>
            <person name="Wirth D."/>
            <person name="Volkman S."/>
            <person name="Hartl D."/>
        </authorList>
    </citation>
    <scope>NUCLEOTIDE SEQUENCE [LARGE SCALE GENOMIC DNA]</scope>
</reference>
<dbReference type="Proteomes" id="UP000054282">
    <property type="component" value="Unassembled WGS sequence"/>
</dbReference>
<dbReference type="EMBL" id="DS016582">
    <property type="protein sequence ID" value="KOB87539.1"/>
    <property type="molecule type" value="Genomic_DNA"/>
</dbReference>
<evidence type="ECO:0000313" key="2">
    <source>
        <dbReference type="Proteomes" id="UP000054282"/>
    </source>
</evidence>
<protein>
    <submittedName>
        <fullName evidence="1">Uncharacterized protein</fullName>
    </submittedName>
</protein>
<gene>
    <name evidence="1" type="ORF">PFDG_03237</name>
</gene>
<dbReference type="KEGG" id="pfd:PFDG_03237"/>
<accession>A0A0L7M3Y0</accession>
<reference evidence="2" key="1">
    <citation type="submission" date="2006-09" db="EMBL/GenBank/DDBJ databases">
        <title>Annotation of Plasmodium falciparum Dd2.</title>
        <authorList>
            <consortium name="The Broad Institute Genome Sequencing Platform"/>
            <person name="Volkman S.K."/>
            <person name="Neafsey D.E."/>
            <person name="Dash A.P."/>
            <person name="Chitnis C.E."/>
            <person name="Hartl D.L."/>
            <person name="Young S.K."/>
            <person name="Zeng Q."/>
            <person name="Koehrsen M."/>
            <person name="Alvarado L."/>
            <person name="Berlin A."/>
            <person name="Borenstein D."/>
            <person name="Chapman S.B."/>
            <person name="Chen Z."/>
            <person name="Engels R."/>
            <person name="Freedman E."/>
            <person name="Gellesch M."/>
            <person name="Goldberg J."/>
            <person name="Griggs A."/>
            <person name="Gujja S."/>
            <person name="Heilman E.R."/>
            <person name="Heiman D.I."/>
            <person name="Howarth C."/>
            <person name="Jen D."/>
            <person name="Larson L."/>
            <person name="Mehta T."/>
            <person name="Neiman D."/>
            <person name="Park D."/>
            <person name="Pearson M."/>
            <person name="Roberts A."/>
            <person name="Saif S."/>
            <person name="Shea T."/>
            <person name="Shenoy N."/>
            <person name="Sisk P."/>
            <person name="Stolte C."/>
            <person name="Sykes S."/>
            <person name="Walk T."/>
            <person name="White J."/>
            <person name="Yandava C."/>
            <person name="Haas B."/>
            <person name="Henn M.R."/>
            <person name="Nusbaum C."/>
            <person name="Birren B."/>
        </authorList>
    </citation>
    <scope>NUCLEOTIDE SEQUENCE [LARGE SCALE GENOMIC DNA]</scope>
</reference>
<dbReference type="AlphaFoldDB" id="A0A0L7M3Y0"/>
<organism evidence="1 2">
    <name type="scientific">Plasmodium falciparum (isolate Dd2)</name>
    <dbReference type="NCBI Taxonomy" id="57267"/>
    <lineage>
        <taxon>Eukaryota</taxon>
        <taxon>Sar</taxon>
        <taxon>Alveolata</taxon>
        <taxon>Apicomplexa</taxon>
        <taxon>Aconoidasida</taxon>
        <taxon>Haemosporida</taxon>
        <taxon>Plasmodiidae</taxon>
        <taxon>Plasmodium</taxon>
        <taxon>Plasmodium (Laverania)</taxon>
    </lineage>
</organism>